<keyword evidence="4" id="KW-1185">Reference proteome</keyword>
<name>A0AAP0BCP1_9ASPA</name>
<feature type="domain" description="BTB" evidence="2">
    <location>
        <begin position="164"/>
        <end position="223"/>
    </location>
</feature>
<dbReference type="Proteomes" id="UP001418222">
    <property type="component" value="Unassembled WGS sequence"/>
</dbReference>
<comment type="caution">
    <text evidence="3">The sequence shown here is derived from an EMBL/GenBank/DDBJ whole genome shotgun (WGS) entry which is preliminary data.</text>
</comment>
<evidence type="ECO:0000313" key="3">
    <source>
        <dbReference type="EMBL" id="KAK8935350.1"/>
    </source>
</evidence>
<dbReference type="EMBL" id="JBBWWQ010000011">
    <property type="protein sequence ID" value="KAK8935350.1"/>
    <property type="molecule type" value="Genomic_DNA"/>
</dbReference>
<dbReference type="Pfam" id="PF00651">
    <property type="entry name" value="BTB"/>
    <property type="match status" value="1"/>
</dbReference>
<dbReference type="InterPro" id="IPR000210">
    <property type="entry name" value="BTB/POZ_dom"/>
</dbReference>
<dbReference type="SMART" id="SM00225">
    <property type="entry name" value="BTB"/>
    <property type="match status" value="1"/>
</dbReference>
<dbReference type="InterPro" id="IPR044714">
    <property type="entry name" value="AtSIBP1-like"/>
</dbReference>
<evidence type="ECO:0000256" key="1">
    <source>
        <dbReference type="ARBA" id="ARBA00004906"/>
    </source>
</evidence>
<dbReference type="AlphaFoldDB" id="A0AAP0BCP1"/>
<dbReference type="SUPFAM" id="SSF54695">
    <property type="entry name" value="POZ domain"/>
    <property type="match status" value="1"/>
</dbReference>
<comment type="pathway">
    <text evidence="1">Protein modification; protein ubiquitination.</text>
</comment>
<accession>A0AAP0BCP1</accession>
<dbReference type="PANTHER" id="PTHR46672">
    <property type="entry name" value="OS08G0495500 PROTEIN-RELATED"/>
    <property type="match status" value="1"/>
</dbReference>
<reference evidence="3 4" key="1">
    <citation type="journal article" date="2022" name="Nat. Plants">
        <title>Genomes of leafy and leafless Platanthera orchids illuminate the evolution of mycoheterotrophy.</title>
        <authorList>
            <person name="Li M.H."/>
            <person name="Liu K.W."/>
            <person name="Li Z."/>
            <person name="Lu H.C."/>
            <person name="Ye Q.L."/>
            <person name="Zhang D."/>
            <person name="Wang J.Y."/>
            <person name="Li Y.F."/>
            <person name="Zhong Z.M."/>
            <person name="Liu X."/>
            <person name="Yu X."/>
            <person name="Liu D.K."/>
            <person name="Tu X.D."/>
            <person name="Liu B."/>
            <person name="Hao Y."/>
            <person name="Liao X.Y."/>
            <person name="Jiang Y.T."/>
            <person name="Sun W.H."/>
            <person name="Chen J."/>
            <person name="Chen Y.Q."/>
            <person name="Ai Y."/>
            <person name="Zhai J.W."/>
            <person name="Wu S.S."/>
            <person name="Zhou Z."/>
            <person name="Hsiao Y.Y."/>
            <person name="Wu W.L."/>
            <person name="Chen Y.Y."/>
            <person name="Lin Y.F."/>
            <person name="Hsu J.L."/>
            <person name="Li C.Y."/>
            <person name="Wang Z.W."/>
            <person name="Zhao X."/>
            <person name="Zhong W.Y."/>
            <person name="Ma X.K."/>
            <person name="Ma L."/>
            <person name="Huang J."/>
            <person name="Chen G.Z."/>
            <person name="Huang M.Z."/>
            <person name="Huang L."/>
            <person name="Peng D.H."/>
            <person name="Luo Y.B."/>
            <person name="Zou S.Q."/>
            <person name="Chen S.P."/>
            <person name="Lan S."/>
            <person name="Tsai W.C."/>
            <person name="Van de Peer Y."/>
            <person name="Liu Z.J."/>
        </authorList>
    </citation>
    <scope>NUCLEOTIDE SEQUENCE [LARGE SCALE GENOMIC DNA]</scope>
    <source>
        <strain evidence="3">Lor287</strain>
    </source>
</reference>
<gene>
    <name evidence="3" type="ORF">KSP39_PZI013907</name>
</gene>
<evidence type="ECO:0000259" key="2">
    <source>
        <dbReference type="PROSITE" id="PS50097"/>
    </source>
</evidence>
<dbReference type="PROSITE" id="PS50097">
    <property type="entry name" value="BTB"/>
    <property type="match status" value="1"/>
</dbReference>
<evidence type="ECO:0000313" key="4">
    <source>
        <dbReference type="Proteomes" id="UP001418222"/>
    </source>
</evidence>
<protein>
    <submittedName>
        <fullName evidence="3">BTB/POZ domain-containing protein</fullName>
    </submittedName>
</protein>
<dbReference type="InterPro" id="IPR011333">
    <property type="entry name" value="SKP1/BTB/POZ_sf"/>
</dbReference>
<dbReference type="Gene3D" id="3.30.710.10">
    <property type="entry name" value="Potassium Channel Kv1.1, Chain A"/>
    <property type="match status" value="1"/>
</dbReference>
<organism evidence="3 4">
    <name type="scientific">Platanthera zijinensis</name>
    <dbReference type="NCBI Taxonomy" id="2320716"/>
    <lineage>
        <taxon>Eukaryota</taxon>
        <taxon>Viridiplantae</taxon>
        <taxon>Streptophyta</taxon>
        <taxon>Embryophyta</taxon>
        <taxon>Tracheophyta</taxon>
        <taxon>Spermatophyta</taxon>
        <taxon>Magnoliopsida</taxon>
        <taxon>Liliopsida</taxon>
        <taxon>Asparagales</taxon>
        <taxon>Orchidaceae</taxon>
        <taxon>Orchidoideae</taxon>
        <taxon>Orchideae</taxon>
        <taxon>Orchidinae</taxon>
        <taxon>Platanthera</taxon>
    </lineage>
</organism>
<proteinExistence type="predicted"/>
<dbReference type="PANTHER" id="PTHR46672:SF4">
    <property type="entry name" value="OS08G0495500 PROTEIN"/>
    <property type="match status" value="1"/>
</dbReference>
<sequence>MSDSVYRVETTPRLAQWRIEALSSFTYRKSDPFKIGLWNWHLILERNGNLFVKLHPEVSSATKEHPPIASFIIKIIFFPTPNRKIIVHPGIRDKQLKNNNDFVWLIDTFFTGKFIIEVEFLDLKIAPPSGGEPSSIWSGNHLEKQSSFSALSSLGKMLAEHIHSDITINARNGSITAHRAVLAARSPVFQSMFSHNLQEKKLSTINIIDMSLDACQAFLSYIYGKFQADEFLAHRVALLKAADKYDISDLKEACHESLMEDINMKNVLERLELAHLYGLARLKSGCLRYLVYFGKIYEINQDFNLFLQSADRELIADVFQEVLSAWKRL</sequence>